<dbReference type="EMBL" id="PGGO01000036">
    <property type="protein sequence ID" value="PSH61678.1"/>
    <property type="molecule type" value="Genomic_DNA"/>
</dbReference>
<dbReference type="InterPro" id="IPR018003">
    <property type="entry name" value="Insecticidal_toxin/plasmid_vir"/>
</dbReference>
<keyword evidence="8" id="KW-1185">Reference proteome</keyword>
<keyword evidence="1" id="KW-0843">Virulence</keyword>
<dbReference type="RefSeq" id="WP_106714121.1">
    <property type="nucleotide sequence ID" value="NZ_PGGO01000036.1"/>
</dbReference>
<comment type="caution">
    <text evidence="7">The sequence shown here is derived from an EMBL/GenBank/DDBJ whole genome shotgun (WGS) entry which is preliminary data.</text>
</comment>
<dbReference type="InterPro" id="IPR046839">
    <property type="entry name" value="ABC_toxin_N"/>
</dbReference>
<evidence type="ECO:0000259" key="3">
    <source>
        <dbReference type="Pfam" id="PF01471"/>
    </source>
</evidence>
<evidence type="ECO:0000259" key="4">
    <source>
        <dbReference type="Pfam" id="PF18276"/>
    </source>
</evidence>
<dbReference type="OrthoDB" id="9781691at2"/>
<keyword evidence="2" id="KW-0175">Coiled coil</keyword>
<proteinExistence type="predicted"/>
<dbReference type="Pfam" id="PF03538">
    <property type="entry name" value="VRP1"/>
    <property type="match status" value="1"/>
</dbReference>
<feature type="domain" description="ABC toxin N-terminal" evidence="6">
    <location>
        <begin position="1458"/>
        <end position="1575"/>
    </location>
</feature>
<dbReference type="SUPFAM" id="SSF47090">
    <property type="entry name" value="PGBD-like"/>
    <property type="match status" value="1"/>
</dbReference>
<dbReference type="Pfam" id="PF18276">
    <property type="entry name" value="TcA_TcB_BD"/>
    <property type="match status" value="1"/>
</dbReference>
<dbReference type="Pfam" id="PF18413">
    <property type="entry name" value="Neuraminidase"/>
    <property type="match status" value="1"/>
</dbReference>
<feature type="coiled-coil region" evidence="2">
    <location>
        <begin position="2374"/>
        <end position="2432"/>
    </location>
</feature>
<sequence>MKLQRRNLEFNLRGDDVRLLQDELATLGFPISDREGHFGETTLSAVREFQNRNRIDPITGVVDARTARAINAAVNAQPRDAYRVRGRVLQPDGEPVTNARVHALEKHLRREERLGEAAVDSRGHFDLSYPTPQSPHLSLIVRAFGPRGAELAVSAVACPARPIETVDLIVGDVLRGPSEFRVIDSRIAPALESERVQPAELEPADIALLACRHEVDPQQLRLYVDARRVAEESRLPASALYGLFRQNVPARLPVILQERTDVLRAVLERAIEENQIPAGGLDDFFRRLGEIMIEQGFSRPAATGSFSLAELLATARIPRRAQEKILQHYVARQGTVEDFWTSLRASGAVPARTIDRAQLTLQLGALTGNHVPLVQALQSRHRPASTRDLAALERQDWLALIRGANGAGIPPGIPGASAEERATNYATVITATVEEAFPTAFLAARLASGSANGFAGQDEVVEFLDRNPEFAFENTRVDRYLEEHGDEALTGISDPETLRRNLLAVGRLAAIAGPVGRHEVVQPLLRDGFTSALAIDRAGAAFIARYRTSLGEARANTVFRAARQQVAVAHTLFAQFSPALHQVMPQAISPASILWTNLLPTFPDVPDWRTLFGSLDFCACEHCASVHGPAAYLVDLLAFVRNQDALPTLTASGRRRDLVEIELTCRNTETTLPYIDLVNEILGEAIAPSGGAARQTTASSEELRAQPEHHNAAADSVLAAAVYPWNLPFSRPAEEARAYLAHLGMPRHRLMEDFRPEGDDSTPTALEVAADELGLTPIERQILVDEALVPPRTLQAFWGLSSQSLAQMRNHLVRPQNFLRQSELTYAEVVELFATRFVSPGADVTIDFEEGGCNLSTAVIEPQPSQQRLNRVHRFERLRRKLGWSFYDLDRAIAAFRPGEIDNDLLVALSGFQRLREVLTAPFEEMLAWWSAIDTRDYRPQGHDVVPSLYRRVFQNPVVFDAETRPIFALDESGAELAEDGEPLADHLPSLAAALGARTEDLQLAVEADATLTVATLSELYRIVSFARALRIPVRDLLTFRRLSSHDPFASPAETLRFHQNFTATTDSGFPVTQVAYLIGHTESPGVPVAPDDTEMAAKLTRLRSALREIREQFIVVVDPEGTVTEKTLGVLLEEPELAMAFRLVRDGVFVSDQDPAAFIEEHLPFLDPASAVETLVGTDGNPTTLDPVMQATERFAFVLEPLVAHLRQTLGQSTIVQTLASEFDLSAGTLVSILAANLAGFEDETFLADDVEVTPEAFPDLFQSARRLWKSATIVSTLHLNDREVDFLITNAAAMELLDLRNVPDAAPQAAALPELFASFLQLIHVAALRRAGGTPLFDLLGRAVNFEPTDDAEAATQAFLQDLHQLTGWELDSLVFLAGGEGLALRYPEDYRNGHAVRRFEACFQALKRLGLASPHVVPGWITPGLGGEAARAIRSAAKAKYDAVQWLEVARGINDPLRERLRDALVARLLASRPEFQEVADLHGHFLIDPKMSACQLTSRIQQAIGSVQLFVQRALLNLEADTVISPEAAEEWLWMKYYRVWEANRKVFLYPENWIEPELRQDKTPLFRDFEKALLQGDVTDRMLDSAISAYVEGLASIAQPQTCAIYRDPETHTHHLFARTRELPHIYYHRRWERSRTWTPWERIPLDLEGEHLVPALMGRRFYLFWPIFQEKTQPQNDEQENAHSYHELRLAWSIWQDGQWSPKLLSKVVLTLPGSANMDRYLFRAVQRFVEPMSHGGFQGFGGGGTEPPDFSSTPRKIAIRLLPGPLLSQELGRFRFADDGSLTVEGLVDAATMAESAPHRGLLFGMAIIETSSGGLSLPTGSIDFFGNGTAAGVSHIPTLGETPGQFRIVYPHQFEGFATQSAFVYEDSSATFLVQPIQRSTAGAGGGAAGDLDLSAGIRHTHGITPDDVGSVLPLALERATYATGLRVAVDPAGLPDTIAASPFVSASGSPGKSFLFLTHYHPRARAFLSALFDGGRDGLLGRLELQEQGPASFFEDRYEPVPAHVSAPHPRNGVDFSLDGAYSAYNWELFFHVPLLVAERLRKEQRFEEAQRWFHYVFDPTQADADNIPQCYWKVRPFFEYDLADPESRPVQDLMLALSRGNPALARQVEAWREHPFDPHAIARLRPIAYQKAIVMKYLDNLIAWADSLFRQDTLETLNEATQLYILATQILGPRPEETDTGQHPPARTFNDLEESLDAFSNALVSLEDQLGFNGFASTTDFTFGGGGSSSSAPSAFGATLYFCIPKNDKLASYWDTVEDRLFKIRHCMNIEGAVRQLPLFAPPIDPGLLVQAAAAGIDISSAINDLNAPLGPYRFGFLITKALDFNAAVKALGSSLLDALTQRDGEVLARMRAAQEVELLKLVRETKQRQLAEHAEQIAALRHSRSTAEERELYYQGRPDRIDEETEHLDELESAGRAQEQALSHDLVSADAARFIPDFALGWSGMGPLTSISLGRANVLAFFDFRSREKSATATKASHQSTLAGIRGGWLRRSDEWKFLGEQATAEIRQIDQQIAAAEIREAMARKELETHDRQTAQAESVETFMREKYTNEELHSWRVAQISTLFFQSYELAYDLARRAERAFRHELGIELSSYIEFGNWDNLRKGLFSGDRLELQLRRLEGAYLNENRREYELTKHVSLALHNPLALLRLREVGSCEIELPETLFDLDCPGHYFRRIKSVSMTIPAVTGPYTTLACTLRLVRSSIRRQSTLLSGAYARDLAGDDPRFEDNFGAIQSIVTSSGQGDSGLFELSFRDERYLPFEGAGVDSRWRLELQSEFRQFDHDSISDVILHLNYTAREGGGVLRDAAIQHLQAGFNALVTGETAPGLLQAFSARHEFPTELHRFLHPPTESGPSTLALDLAQNRFPFLLQGRDIRIDQVHVFLRLADEFADADASGTRLSLAHPGGEDVIDFGAAVSLGQTRQVTLGAVSSEPGGWTFTVAGVGPALAGPSGTLDPEAIEDLLLILHYRTEV</sequence>
<accession>A0A2P7B5D1</accession>
<feature type="domain" description="Neuraminidase-like" evidence="5">
    <location>
        <begin position="1608"/>
        <end position="1717"/>
    </location>
</feature>
<dbReference type="Proteomes" id="UP000241444">
    <property type="component" value="Unassembled WGS sequence"/>
</dbReference>
<evidence type="ECO:0000256" key="2">
    <source>
        <dbReference type="SAM" id="Coils"/>
    </source>
</evidence>
<evidence type="ECO:0000259" key="5">
    <source>
        <dbReference type="Pfam" id="PF18413"/>
    </source>
</evidence>
<organism evidence="7 8">
    <name type="scientific">Phyllobacterium brassicacearum</name>
    <dbReference type="NCBI Taxonomy" id="314235"/>
    <lineage>
        <taxon>Bacteria</taxon>
        <taxon>Pseudomonadati</taxon>
        <taxon>Pseudomonadota</taxon>
        <taxon>Alphaproteobacteria</taxon>
        <taxon>Hyphomicrobiales</taxon>
        <taxon>Phyllobacteriaceae</taxon>
        <taxon>Phyllobacterium</taxon>
    </lineage>
</organism>
<reference evidence="8" key="1">
    <citation type="submission" date="2017-11" db="EMBL/GenBank/DDBJ databases">
        <authorList>
            <person name="Kuznetsova I."/>
            <person name="Sazanova A."/>
            <person name="Chirak E."/>
            <person name="Safronova V."/>
            <person name="Willems A."/>
        </authorList>
    </citation>
    <scope>NUCLEOTIDE SEQUENCE [LARGE SCALE GENOMIC DNA]</scope>
    <source>
        <strain evidence="8">STM 196</strain>
    </source>
</reference>
<evidence type="ECO:0008006" key="9">
    <source>
        <dbReference type="Google" id="ProtNLM"/>
    </source>
</evidence>
<dbReference type="Pfam" id="PF01471">
    <property type="entry name" value="PG_binding_1"/>
    <property type="match status" value="1"/>
</dbReference>
<feature type="domain" description="Tc toxin complex TcA C-terminal TcB-binding" evidence="4">
    <location>
        <begin position="2523"/>
        <end position="2810"/>
    </location>
</feature>
<feature type="coiled-coil region" evidence="2">
    <location>
        <begin position="2511"/>
        <end position="2538"/>
    </location>
</feature>
<dbReference type="Gene3D" id="1.10.101.10">
    <property type="entry name" value="PGBD-like superfamily/PGBD"/>
    <property type="match status" value="1"/>
</dbReference>
<dbReference type="InterPro" id="IPR002477">
    <property type="entry name" value="Peptidoglycan-bd-like"/>
</dbReference>
<dbReference type="Pfam" id="PF20220">
    <property type="entry name" value="ABC_toxin_N"/>
    <property type="match status" value="1"/>
</dbReference>
<dbReference type="InterPro" id="IPR040840">
    <property type="entry name" value="TcA_TcB_BD"/>
</dbReference>
<feature type="domain" description="Peptidoglycan binding-like" evidence="3">
    <location>
        <begin position="13"/>
        <end position="70"/>
    </location>
</feature>
<dbReference type="InterPro" id="IPR036365">
    <property type="entry name" value="PGBD-like_sf"/>
</dbReference>
<evidence type="ECO:0000313" key="8">
    <source>
        <dbReference type="Proteomes" id="UP000241444"/>
    </source>
</evidence>
<protein>
    <recommendedName>
        <fullName evidence="9">Peptidoglycan binding-like domain-containing protein</fullName>
    </recommendedName>
</protein>
<name>A0A2P7B5D1_9HYPH</name>
<gene>
    <name evidence="7" type="ORF">CU102_26790</name>
</gene>
<dbReference type="InterPro" id="IPR041079">
    <property type="entry name" value="Neuraminidase-like"/>
</dbReference>
<evidence type="ECO:0000256" key="1">
    <source>
        <dbReference type="ARBA" id="ARBA00023026"/>
    </source>
</evidence>
<dbReference type="InterPro" id="IPR036366">
    <property type="entry name" value="PGBDSf"/>
</dbReference>
<evidence type="ECO:0000313" key="7">
    <source>
        <dbReference type="EMBL" id="PSH61678.1"/>
    </source>
</evidence>
<evidence type="ECO:0000259" key="6">
    <source>
        <dbReference type="Pfam" id="PF20220"/>
    </source>
</evidence>